<evidence type="ECO:0000256" key="12">
    <source>
        <dbReference type="RuleBase" id="RU363002"/>
    </source>
</evidence>
<dbReference type="Gene3D" id="3.10.520.10">
    <property type="entry name" value="ApbE-like domains"/>
    <property type="match status" value="1"/>
</dbReference>
<evidence type="ECO:0000256" key="5">
    <source>
        <dbReference type="ARBA" id="ARBA00022723"/>
    </source>
</evidence>
<feature type="binding site" evidence="11">
    <location>
        <position position="168"/>
    </location>
    <ligand>
        <name>Mg(2+)</name>
        <dbReference type="ChEBI" id="CHEBI:18420"/>
    </ligand>
</feature>
<feature type="binding site" evidence="11">
    <location>
        <position position="282"/>
    </location>
    <ligand>
        <name>Mg(2+)</name>
        <dbReference type="ChEBI" id="CHEBI:18420"/>
    </ligand>
</feature>
<keyword evidence="12" id="KW-1003">Cell membrane</keyword>
<keyword evidence="3 10" id="KW-0285">Flavoprotein</keyword>
<comment type="subcellular location">
    <subcellularLocation>
        <location evidence="12">Cell inner membrane</location>
        <topology evidence="12">Lipid-anchor</topology>
        <orientation evidence="12">Periplasmic side</orientation>
    </subcellularLocation>
</comment>
<dbReference type="GO" id="GO:0016740">
    <property type="term" value="F:transferase activity"/>
    <property type="evidence" value="ECO:0007669"/>
    <property type="project" value="UniProtKB-UniRule"/>
</dbReference>
<protein>
    <recommendedName>
        <fullName evidence="2 10">FAD:protein FMN transferase</fullName>
        <ecNumber evidence="1 10">2.7.1.180</ecNumber>
    </recommendedName>
    <alternativeName>
        <fullName evidence="8 10">Flavin transferase</fullName>
    </alternativeName>
</protein>
<evidence type="ECO:0000256" key="4">
    <source>
        <dbReference type="ARBA" id="ARBA00022679"/>
    </source>
</evidence>
<dbReference type="PANTHER" id="PTHR30040:SF2">
    <property type="entry name" value="FAD:PROTEIN FMN TRANSFERASE"/>
    <property type="match status" value="1"/>
</dbReference>
<evidence type="ECO:0000256" key="8">
    <source>
        <dbReference type="ARBA" id="ARBA00031306"/>
    </source>
</evidence>
<keyword evidence="4 10" id="KW-0808">Transferase</keyword>
<evidence type="ECO:0000256" key="1">
    <source>
        <dbReference type="ARBA" id="ARBA00011955"/>
    </source>
</evidence>
<proteinExistence type="inferred from homology"/>
<dbReference type="InterPro" id="IPR024932">
    <property type="entry name" value="ApbE"/>
</dbReference>
<dbReference type="EMBL" id="CP014673">
    <property type="protein sequence ID" value="ANX00729.1"/>
    <property type="molecule type" value="Genomic_DNA"/>
</dbReference>
<gene>
    <name evidence="13" type="ORF">CSTERLE_03565</name>
</gene>
<accession>A0A1B1YIW9</accession>
<organism evidence="13 14">
    <name type="scientific">Thermoclostridium stercorarium subsp. leptospartum DSM 9219</name>
    <dbReference type="NCBI Taxonomy" id="1346611"/>
    <lineage>
        <taxon>Bacteria</taxon>
        <taxon>Bacillati</taxon>
        <taxon>Bacillota</taxon>
        <taxon>Clostridia</taxon>
        <taxon>Eubacteriales</taxon>
        <taxon>Oscillospiraceae</taxon>
        <taxon>Thermoclostridium</taxon>
    </lineage>
</organism>
<evidence type="ECO:0000256" key="2">
    <source>
        <dbReference type="ARBA" id="ARBA00016337"/>
    </source>
</evidence>
<keyword evidence="6 10" id="KW-0274">FAD</keyword>
<evidence type="ECO:0000256" key="10">
    <source>
        <dbReference type="PIRNR" id="PIRNR006268"/>
    </source>
</evidence>
<evidence type="ECO:0000256" key="9">
    <source>
        <dbReference type="ARBA" id="ARBA00048540"/>
    </source>
</evidence>
<dbReference type="SUPFAM" id="SSF143631">
    <property type="entry name" value="ApbE-like"/>
    <property type="match status" value="1"/>
</dbReference>
<evidence type="ECO:0000256" key="6">
    <source>
        <dbReference type="ARBA" id="ARBA00022827"/>
    </source>
</evidence>
<keyword evidence="12" id="KW-0997">Cell inner membrane</keyword>
<feature type="chain" id="PRO_5008446234" description="FAD:protein FMN transferase" evidence="12">
    <location>
        <begin position="25"/>
        <end position="341"/>
    </location>
</feature>
<dbReference type="GO" id="GO:0005886">
    <property type="term" value="C:plasma membrane"/>
    <property type="evidence" value="ECO:0007669"/>
    <property type="project" value="UniProtKB-SubCell"/>
</dbReference>
<dbReference type="PROSITE" id="PS51257">
    <property type="entry name" value="PROKAR_LIPOPROTEIN"/>
    <property type="match status" value="1"/>
</dbReference>
<comment type="cofactor">
    <cofactor evidence="11">
        <name>Mg(2+)</name>
        <dbReference type="ChEBI" id="CHEBI:18420"/>
    </cofactor>
    <cofactor evidence="11">
        <name>Mn(2+)</name>
        <dbReference type="ChEBI" id="CHEBI:29035"/>
    </cofactor>
    <text evidence="11">Magnesium. Can also use manganese.</text>
</comment>
<keyword evidence="12" id="KW-0472">Membrane</keyword>
<dbReference type="PIRSF" id="PIRSF006268">
    <property type="entry name" value="ApbE"/>
    <property type="match status" value="1"/>
</dbReference>
<comment type="similarity">
    <text evidence="10 12">Belongs to the ApbE family.</text>
</comment>
<dbReference type="AlphaFoldDB" id="A0A1B1YIW9"/>
<evidence type="ECO:0000256" key="3">
    <source>
        <dbReference type="ARBA" id="ARBA00022630"/>
    </source>
</evidence>
<evidence type="ECO:0000313" key="13">
    <source>
        <dbReference type="EMBL" id="ANX00729.1"/>
    </source>
</evidence>
<dbReference type="Proteomes" id="UP000092931">
    <property type="component" value="Chromosome"/>
</dbReference>
<dbReference type="GO" id="GO:0046872">
    <property type="term" value="F:metal ion binding"/>
    <property type="evidence" value="ECO:0007669"/>
    <property type="project" value="UniProtKB-UniRule"/>
</dbReference>
<dbReference type="EC" id="2.7.1.180" evidence="1 10"/>
<keyword evidence="12" id="KW-0449">Lipoprotein</keyword>
<keyword evidence="7 10" id="KW-0460">Magnesium</keyword>
<sequence length="341" mass="38099">MHLKKVCLLLICFVFLTFTACSQAKPLKESRFLLDTLVEIIIYDKNSQDVMSELFDKIQAFENKFSKYAEDSEISQINNNAGTYVNVSEDTFELIEQSLYFSEISDGLFDISIGPLVDLWGINQENPRVPTQREIDLAKEKIGYRNISLNRENMSVSVAEGMSLDTGAIAKGFITDRLVSVLRERKIESALLNLGGNLYLYGTKPDGSDWTIGIRDPFGLQGDYMATVSLKDTSIVTSGIYERYFEADGKRYHHILNPKTGYPEDNELASVSIISPSSTMCDGLSTTCFLLGLGKGMELIESLENAEAIMITRDKKVYLSSGLKNGKIPFKLVDTNYTVVN</sequence>
<feature type="signal peptide" evidence="12">
    <location>
        <begin position="1"/>
        <end position="24"/>
    </location>
</feature>
<evidence type="ECO:0000313" key="14">
    <source>
        <dbReference type="Proteomes" id="UP000092931"/>
    </source>
</evidence>
<evidence type="ECO:0000256" key="7">
    <source>
        <dbReference type="ARBA" id="ARBA00022842"/>
    </source>
</evidence>
<dbReference type="PANTHER" id="PTHR30040">
    <property type="entry name" value="THIAMINE BIOSYNTHESIS LIPOPROTEIN APBE"/>
    <property type="match status" value="1"/>
</dbReference>
<keyword evidence="12" id="KW-0732">Signal</keyword>
<evidence type="ECO:0000256" key="11">
    <source>
        <dbReference type="PIRSR" id="PIRSR006268-2"/>
    </source>
</evidence>
<dbReference type="Pfam" id="PF02424">
    <property type="entry name" value="ApbE"/>
    <property type="match status" value="1"/>
</dbReference>
<comment type="catalytic activity">
    <reaction evidence="9 10 12">
        <text>L-threonyl-[protein] + FAD = FMN-L-threonyl-[protein] + AMP + H(+)</text>
        <dbReference type="Rhea" id="RHEA:36847"/>
        <dbReference type="Rhea" id="RHEA-COMP:11060"/>
        <dbReference type="Rhea" id="RHEA-COMP:11061"/>
        <dbReference type="ChEBI" id="CHEBI:15378"/>
        <dbReference type="ChEBI" id="CHEBI:30013"/>
        <dbReference type="ChEBI" id="CHEBI:57692"/>
        <dbReference type="ChEBI" id="CHEBI:74257"/>
        <dbReference type="ChEBI" id="CHEBI:456215"/>
        <dbReference type="EC" id="2.7.1.180"/>
    </reaction>
</comment>
<feature type="binding site" evidence="11">
    <location>
        <position position="286"/>
    </location>
    <ligand>
        <name>Mg(2+)</name>
        <dbReference type="ChEBI" id="CHEBI:18420"/>
    </ligand>
</feature>
<reference evidence="13 14" key="1">
    <citation type="submission" date="2016-02" db="EMBL/GenBank/DDBJ databases">
        <title>Comparison of Clostridium stercorarium subspecies using comparative genomics and transcriptomics.</title>
        <authorList>
            <person name="Schellenberg J."/>
            <person name="Thallinger G."/>
            <person name="Levin D.B."/>
            <person name="Zhang X."/>
            <person name="Alvare G."/>
            <person name="Fristensky B."/>
            <person name="Sparling R."/>
        </authorList>
    </citation>
    <scope>NUCLEOTIDE SEQUENCE [LARGE SCALE GENOMIC DNA]</scope>
    <source>
        <strain evidence="13 14">DSM 9219</strain>
    </source>
</reference>
<dbReference type="InterPro" id="IPR003374">
    <property type="entry name" value="ApbE-like_sf"/>
</dbReference>
<keyword evidence="5 10" id="KW-0479">Metal-binding</keyword>
<name>A0A1B1YIW9_THEST</name>
<comment type="function">
    <text evidence="12">Flavin transferase that catalyzes the transfer of the FMN moiety of FAD and its covalent binding to the hydroxyl group of a threonine residue in a target flavoprotein.</text>
</comment>